<gene>
    <name evidence="1" type="ORF">ACI1P1_04050</name>
</gene>
<dbReference type="Proteomes" id="UP001631969">
    <property type="component" value="Unassembled WGS sequence"/>
</dbReference>
<accession>A0ACC7NS37</accession>
<dbReference type="EMBL" id="JBJURJ010000002">
    <property type="protein sequence ID" value="MFM9327468.1"/>
    <property type="molecule type" value="Genomic_DNA"/>
</dbReference>
<keyword evidence="2" id="KW-1185">Reference proteome</keyword>
<evidence type="ECO:0000313" key="2">
    <source>
        <dbReference type="Proteomes" id="UP001631969"/>
    </source>
</evidence>
<organism evidence="1 2">
    <name type="scientific">Paenibacillus mesotrionivorans</name>
    <dbReference type="NCBI Taxonomy" id="3160968"/>
    <lineage>
        <taxon>Bacteria</taxon>
        <taxon>Bacillati</taxon>
        <taxon>Bacillota</taxon>
        <taxon>Bacilli</taxon>
        <taxon>Bacillales</taxon>
        <taxon>Paenibacillaceae</taxon>
        <taxon>Paenibacillus</taxon>
    </lineage>
</organism>
<comment type="caution">
    <text evidence="1">The sequence shown here is derived from an EMBL/GenBank/DDBJ whole genome shotgun (WGS) entry which is preliminary data.</text>
</comment>
<sequence length="115" mass="12965">MEFQVAVASLDGILINQHFGKNREFLIYRIQDNGEYGLVETRELKAPCGQGQHQEETLVRSAKELQDCSFVLVARIGPGADKVLASHGIKAFEIYDRIDRAIDKLIKYVNGTTKR</sequence>
<protein>
    <submittedName>
        <fullName evidence="1">NifB/NifX family molybdenum-iron cluster-binding protein</fullName>
    </submittedName>
</protein>
<proteinExistence type="predicted"/>
<name>A0ACC7NS37_9BACL</name>
<evidence type="ECO:0000313" key="1">
    <source>
        <dbReference type="EMBL" id="MFM9327468.1"/>
    </source>
</evidence>
<reference evidence="1" key="1">
    <citation type="submission" date="2024-12" db="EMBL/GenBank/DDBJ databases">
        <authorList>
            <person name="Wu N."/>
        </authorList>
    </citation>
    <scope>NUCLEOTIDE SEQUENCE</scope>
    <source>
        <strain evidence="1">P15</strain>
    </source>
</reference>